<protein>
    <submittedName>
        <fullName evidence="10">ABC-type Mn2+/Zn2+ transport system permease subunit</fullName>
    </submittedName>
</protein>
<proteinExistence type="inferred from homology"/>
<feature type="transmembrane region" description="Helical" evidence="9">
    <location>
        <begin position="212"/>
        <end position="232"/>
    </location>
</feature>
<feature type="transmembrane region" description="Helical" evidence="9">
    <location>
        <begin position="152"/>
        <end position="171"/>
    </location>
</feature>
<dbReference type="Proteomes" id="UP000244090">
    <property type="component" value="Unassembled WGS sequence"/>
</dbReference>
<keyword evidence="4" id="KW-1003">Cell membrane</keyword>
<keyword evidence="5 8" id="KW-0812">Transmembrane</keyword>
<dbReference type="SUPFAM" id="SSF81345">
    <property type="entry name" value="ABC transporter involved in vitamin B12 uptake, BtuC"/>
    <property type="match status" value="1"/>
</dbReference>
<dbReference type="GO" id="GO:0010043">
    <property type="term" value="P:response to zinc ion"/>
    <property type="evidence" value="ECO:0007669"/>
    <property type="project" value="TreeGrafter"/>
</dbReference>
<organism evidence="10 11">
    <name type="scientific">Kordia periserrulae</name>
    <dbReference type="NCBI Taxonomy" id="701523"/>
    <lineage>
        <taxon>Bacteria</taxon>
        <taxon>Pseudomonadati</taxon>
        <taxon>Bacteroidota</taxon>
        <taxon>Flavobacteriia</taxon>
        <taxon>Flavobacteriales</taxon>
        <taxon>Flavobacteriaceae</taxon>
        <taxon>Kordia</taxon>
    </lineage>
</organism>
<reference evidence="10 11" key="1">
    <citation type="submission" date="2018-04" db="EMBL/GenBank/DDBJ databases">
        <title>Genomic Encyclopedia of Archaeal and Bacterial Type Strains, Phase II (KMG-II): from individual species to whole genera.</title>
        <authorList>
            <person name="Goeker M."/>
        </authorList>
    </citation>
    <scope>NUCLEOTIDE SEQUENCE [LARGE SCALE GENOMIC DNA]</scope>
    <source>
        <strain evidence="10 11">DSM 25731</strain>
    </source>
</reference>
<dbReference type="AlphaFoldDB" id="A0A2T6C722"/>
<evidence type="ECO:0000256" key="6">
    <source>
        <dbReference type="ARBA" id="ARBA00022989"/>
    </source>
</evidence>
<dbReference type="EMBL" id="QBKT01000001">
    <property type="protein sequence ID" value="PTX64129.1"/>
    <property type="molecule type" value="Genomic_DNA"/>
</dbReference>
<dbReference type="PANTHER" id="PTHR30477">
    <property type="entry name" value="ABC-TRANSPORTER METAL-BINDING PROTEIN"/>
    <property type="match status" value="1"/>
</dbReference>
<feature type="transmembrane region" description="Helical" evidence="9">
    <location>
        <begin position="239"/>
        <end position="257"/>
    </location>
</feature>
<evidence type="ECO:0000313" key="10">
    <source>
        <dbReference type="EMBL" id="PTX64129.1"/>
    </source>
</evidence>
<sequence>MNSAQISIQIIVTLVAIACAIPGTFLVLRKMSLISDAISHSILLGIVIGFFIVEDTSSPLLIFLAALTGIVTVILVEFIQKTGLVKEDTAIGLVFPALFSIGVILISKNANDVHLDIDSVMVGDLSLAPFDPLLINCQEGIADSCINLGPKAIWVIGIILLVTLTLLIAFFKELKVSTFDAGLAAALGFSPVIMHYGLMTVSSVTIVGAFDAVGPILVVALMIAPAATAYLFTKDLKRMLLLSCFFGVVASIAGFWLAHILDASISGSMTTVLAILFLLVYEPIITSIIVSSIVGIGMVLYQYYDAAILGGVSFEGYQLGEKLTYIFSKFVFLDYVYILGIAVVMAAFLIYILPKRGLIYGYYKVRQQKTEIMLLVFLLHIRNHAEESERHVKHLNEHINWQRLRSQSIVDLAKKNNMVTVSADNIISLTEKGADFTEKAIDYIITNKDTEIEEMKDDFFLFRG</sequence>
<keyword evidence="7 9" id="KW-0472">Membrane</keyword>
<evidence type="ECO:0000256" key="4">
    <source>
        <dbReference type="ARBA" id="ARBA00022475"/>
    </source>
</evidence>
<dbReference type="InterPro" id="IPR001626">
    <property type="entry name" value="ABC_TroCD"/>
</dbReference>
<evidence type="ECO:0000256" key="2">
    <source>
        <dbReference type="ARBA" id="ARBA00008034"/>
    </source>
</evidence>
<feature type="transmembrane region" description="Helical" evidence="9">
    <location>
        <begin position="59"/>
        <end position="78"/>
    </location>
</feature>
<dbReference type="RefSeq" id="WP_108113473.1">
    <property type="nucleotide sequence ID" value="NZ_QBKT01000001.1"/>
</dbReference>
<keyword evidence="3 8" id="KW-0813">Transport</keyword>
<gene>
    <name evidence="10" type="ORF">C8N46_101740</name>
</gene>
<comment type="similarity">
    <text evidence="2 8">Belongs to the ABC-3 integral membrane protein family.</text>
</comment>
<feature type="transmembrane region" description="Helical" evidence="9">
    <location>
        <begin position="33"/>
        <end position="53"/>
    </location>
</feature>
<feature type="transmembrane region" description="Helical" evidence="9">
    <location>
        <begin position="335"/>
        <end position="354"/>
    </location>
</feature>
<evidence type="ECO:0000256" key="8">
    <source>
        <dbReference type="RuleBase" id="RU003943"/>
    </source>
</evidence>
<dbReference type="InterPro" id="IPR037294">
    <property type="entry name" value="ABC_BtuC-like"/>
</dbReference>
<dbReference type="Gene3D" id="1.10.3470.10">
    <property type="entry name" value="ABC transporter involved in vitamin B12 uptake, BtuC"/>
    <property type="match status" value="1"/>
</dbReference>
<feature type="transmembrane region" description="Helical" evidence="9">
    <location>
        <begin position="183"/>
        <end position="206"/>
    </location>
</feature>
<dbReference type="PANTHER" id="PTHR30477:SF8">
    <property type="entry name" value="METAL TRANSPORT SYSTEM MEMBRANE PROTEIN CT_070-RELATED"/>
    <property type="match status" value="1"/>
</dbReference>
<comment type="caution">
    <text evidence="10">The sequence shown here is derived from an EMBL/GenBank/DDBJ whole genome shotgun (WGS) entry which is preliminary data.</text>
</comment>
<evidence type="ECO:0000256" key="7">
    <source>
        <dbReference type="ARBA" id="ARBA00023136"/>
    </source>
</evidence>
<dbReference type="GO" id="GO:0055085">
    <property type="term" value="P:transmembrane transport"/>
    <property type="evidence" value="ECO:0007669"/>
    <property type="project" value="InterPro"/>
</dbReference>
<evidence type="ECO:0000256" key="3">
    <source>
        <dbReference type="ARBA" id="ARBA00022448"/>
    </source>
</evidence>
<dbReference type="Pfam" id="PF00950">
    <property type="entry name" value="ABC-3"/>
    <property type="match status" value="1"/>
</dbReference>
<keyword evidence="11" id="KW-1185">Reference proteome</keyword>
<feature type="transmembrane region" description="Helical" evidence="9">
    <location>
        <begin position="6"/>
        <end position="28"/>
    </location>
</feature>
<evidence type="ECO:0000256" key="5">
    <source>
        <dbReference type="ARBA" id="ARBA00022692"/>
    </source>
</evidence>
<name>A0A2T6C722_9FLAO</name>
<feature type="transmembrane region" description="Helical" evidence="9">
    <location>
        <begin position="90"/>
        <end position="107"/>
    </location>
</feature>
<dbReference type="CDD" id="cd06550">
    <property type="entry name" value="TM_ABC_iron-siderophores_like"/>
    <property type="match status" value="1"/>
</dbReference>
<accession>A0A2T6C722</accession>
<evidence type="ECO:0000256" key="1">
    <source>
        <dbReference type="ARBA" id="ARBA00004651"/>
    </source>
</evidence>
<dbReference type="OrthoDB" id="9788905at2"/>
<keyword evidence="6 9" id="KW-1133">Transmembrane helix</keyword>
<evidence type="ECO:0000313" key="11">
    <source>
        <dbReference type="Proteomes" id="UP000244090"/>
    </source>
</evidence>
<dbReference type="GO" id="GO:0043190">
    <property type="term" value="C:ATP-binding cassette (ABC) transporter complex"/>
    <property type="evidence" value="ECO:0007669"/>
    <property type="project" value="InterPro"/>
</dbReference>
<evidence type="ECO:0000256" key="9">
    <source>
        <dbReference type="SAM" id="Phobius"/>
    </source>
</evidence>
<comment type="subcellular location">
    <subcellularLocation>
        <location evidence="1 8">Cell membrane</location>
        <topology evidence="1 8">Multi-pass membrane protein</topology>
    </subcellularLocation>
</comment>